<keyword evidence="3" id="KW-1185">Reference proteome</keyword>
<name>A0ABD3Q2I2_9STRA</name>
<gene>
    <name evidence="2" type="ORF">ACHAWO_006481</name>
</gene>
<dbReference type="Proteomes" id="UP001530400">
    <property type="component" value="Unassembled WGS sequence"/>
</dbReference>
<feature type="region of interest" description="Disordered" evidence="1">
    <location>
        <begin position="373"/>
        <end position="394"/>
    </location>
</feature>
<sequence length="1890" mass="207560">MASTHSTNAGFDCQLISDVCSAIEKGDDVQLASRLDIQVVNRGNSSDATVTDQFPPDTAEDEIDQSLHSNDTKIDALLHCFYHLIEHQGVDDRSCDDVKTHLVLKALLRLPLLDSNLYKISWQAVAAAIMSLQYAKSKTSNKQKVSHSEDLKLVAEIRSYLSNILSTIHTINVAKRKQEYITLSSEQLLLLGRTIIAPLLRSHCDALKEEVPLSSTDVRRQSYLLPLQLIPIILSVADAFDDANIDVSQSLVCEKFARGMGVEQIKEDSESMDDQKSKVTEPKSEDEEPSTSVSDRLLALLFSSHTHEETTQIFIRADSVLPILALAIDDIGSVYMSSVRGTAENADSYWACLRLALDNVIVSSIKSCFKRNASENDRSGKQHDSSRGDEGMSIIPHTDYPALIRCIIRMITANNTGTSIDQSATPCWESLLHRTYHAAIVAALTPTSMKHKAIDRMSILSTIESHVLLPAFTSAAVPSIRSILYASSIQCCPLCRLGDCDSKATNDIAVPSFAVARLVLLIMRARASTISSFSTHRSTGLCPRAIFQMTSEILRRETDIPDCQNESNESSDDEFQMALKVLLNLSVAESGACPKCSDSPSNGGSEAIAYEVMNHSYYRCDGKFITRSTNQTDAERIYIEELGLDTLQSYANLVISSLTHGAIQSTDKSHYVDAFIADAAQAWLDAAIMLFDDGTNRSGLGNSMSSDSNAFASVILVVVFFEVPSSQHDIIQRLYNRLLSSTSRDFRDDPALRVLSILAWSMASGDVGMSSSTVFSRRDDKLRCDMSVFGPICSLLSKPIVSGRDYGSFFAASETSPLSYGAAIQLARSLISVPSARDSILAMAKKHMRAFAVARHDDESAALSNLFSEHIFCTQAANNDAMYFAAACLCLLVEKHQESQTLSLDDCGCEALTMVTDMIALRRPSSSSAPVLPPGSVTSWMISELNDAATHGMISNWTCHRLVRACLYALLQCCTVSCGLDSQLPEATFSLGTPPQVDIVGLLRLALSLCDLLGDNRPPISSAHILSVLVKNNQVAPPSMLEGFGMIWKGFPSCEEPNDALLVDRSLLAVFLDGAAMILHHNFSLEWSHTSSPHFQKIERYLQQSEHIHYAQMASDNQHGPFPFPDWLKGETNPPDQDLESLQTFQSKESANSSGSIKKIVHSLCDLFVDILAGEAFVGSEGSSKMNLTESDLIDCINFLRERRHYSSADTDKPLSSVKLSSLLHLFSRHLQNLVNDSPKTKQALIDSEMTIKHALGYCEQLVSSGKARAEKPFSESQYSAIWTFYVSIADEVSTRALISLALDVYKETGWAPFSPEDESLVASGNEFTFSLTTVSSDEVLDDQIHHIRNSSLSALSHVLSLGPQIMLASDRKSSLLSLLTQSLLKLCMDMSDGFQGHSGGMRKSLFLQYVSAIDGCVNSITIIVDTMSERILCECIPKFLAVNEAIVIVWNAFCEYSFEESFLVKAVLQLCVDKLPSLLRRVEMTTGQGIDSNSNLMPSVNLLEHASARLRATMSHSASLLNNVDETRHELYPINRLIEPEFASLNVAKWACNIAFASMSSFWHESNKVSIAAQSNILSSNTPSSRAIGIAYGKLRIGCFKSLHFSISRFFEVTEAQRSSISKGEDEVGASQIHINTTFAVNLSYRGKSYLCSCLDKTTTNMLLCLKALIGYLNKPSGRQSKSLLESIASVIGYFSSLVYQSSTAYDAITAPTLWFASECDAVNGTVNHSVLHRLQKIIHRTASIGIELQNLRMIVSGAKHENASQMNALNALAFANLPKANAEMAFCELIDMGSNIVQSRLKSLRSFNPYAGLFLDGDDDASGNEDQVHASKKRRLDLAPSRSRRMSLRSRNETIDDWLSLDNKDLASGERFSADDAFVDLEDFIVEG</sequence>
<accession>A0ABD3Q2I2</accession>
<evidence type="ECO:0000256" key="1">
    <source>
        <dbReference type="SAM" id="MobiDB-lite"/>
    </source>
</evidence>
<feature type="region of interest" description="Disordered" evidence="1">
    <location>
        <begin position="264"/>
        <end position="292"/>
    </location>
</feature>
<feature type="compositionally biased region" description="Basic and acidic residues" evidence="1">
    <location>
        <begin position="373"/>
        <end position="390"/>
    </location>
</feature>
<dbReference type="EMBL" id="JALLPJ020000365">
    <property type="protein sequence ID" value="KAL3794237.1"/>
    <property type="molecule type" value="Genomic_DNA"/>
</dbReference>
<organism evidence="2 3">
    <name type="scientific">Cyclotella atomus</name>
    <dbReference type="NCBI Taxonomy" id="382360"/>
    <lineage>
        <taxon>Eukaryota</taxon>
        <taxon>Sar</taxon>
        <taxon>Stramenopiles</taxon>
        <taxon>Ochrophyta</taxon>
        <taxon>Bacillariophyta</taxon>
        <taxon>Coscinodiscophyceae</taxon>
        <taxon>Thalassiosirophycidae</taxon>
        <taxon>Stephanodiscales</taxon>
        <taxon>Stephanodiscaceae</taxon>
        <taxon>Cyclotella</taxon>
    </lineage>
</organism>
<reference evidence="2 3" key="1">
    <citation type="submission" date="2024-10" db="EMBL/GenBank/DDBJ databases">
        <title>Updated reference genomes for cyclostephanoid diatoms.</title>
        <authorList>
            <person name="Roberts W.R."/>
            <person name="Alverson A.J."/>
        </authorList>
    </citation>
    <scope>NUCLEOTIDE SEQUENCE [LARGE SCALE GENOMIC DNA]</scope>
    <source>
        <strain evidence="2 3">AJA010-31</strain>
    </source>
</reference>
<evidence type="ECO:0000313" key="3">
    <source>
        <dbReference type="Proteomes" id="UP001530400"/>
    </source>
</evidence>
<proteinExistence type="predicted"/>
<feature type="compositionally biased region" description="Basic and acidic residues" evidence="1">
    <location>
        <begin position="264"/>
        <end position="283"/>
    </location>
</feature>
<comment type="caution">
    <text evidence="2">The sequence shown here is derived from an EMBL/GenBank/DDBJ whole genome shotgun (WGS) entry which is preliminary data.</text>
</comment>
<evidence type="ECO:0000313" key="2">
    <source>
        <dbReference type="EMBL" id="KAL3794237.1"/>
    </source>
</evidence>
<protein>
    <submittedName>
        <fullName evidence="2">Uncharacterized protein</fullName>
    </submittedName>
</protein>